<dbReference type="CDD" id="cd04301">
    <property type="entry name" value="NAT_SF"/>
    <property type="match status" value="1"/>
</dbReference>
<dbReference type="RefSeq" id="WP_148689699.1">
    <property type="nucleotide sequence ID" value="NZ_LT671858.1"/>
</dbReference>
<gene>
    <name evidence="2" type="ORF">CSP5_0874</name>
</gene>
<dbReference type="EMBL" id="LT671858">
    <property type="protein sequence ID" value="SIM57818.1"/>
    <property type="molecule type" value="Genomic_DNA"/>
</dbReference>
<feature type="domain" description="N-acetyltransferase" evidence="1">
    <location>
        <begin position="120"/>
        <end position="256"/>
    </location>
</feature>
<evidence type="ECO:0000313" key="3">
    <source>
        <dbReference type="Proteomes" id="UP000195607"/>
    </source>
</evidence>
<evidence type="ECO:0000259" key="1">
    <source>
        <dbReference type="PROSITE" id="PS51186"/>
    </source>
</evidence>
<dbReference type="GeneID" id="41588148"/>
<accession>A0A1N5UCE8</accession>
<protein>
    <submittedName>
        <fullName evidence="2">Acetyltransferase</fullName>
    </submittedName>
</protein>
<dbReference type="InterPro" id="IPR016181">
    <property type="entry name" value="Acyl_CoA_acyltransferase"/>
</dbReference>
<proteinExistence type="predicted"/>
<dbReference type="Proteomes" id="UP000195607">
    <property type="component" value="Chromosome I"/>
</dbReference>
<dbReference type="GO" id="GO:0016747">
    <property type="term" value="F:acyltransferase activity, transferring groups other than amino-acyl groups"/>
    <property type="evidence" value="ECO:0007669"/>
    <property type="project" value="InterPro"/>
</dbReference>
<organism evidence="2 3">
    <name type="scientific">Cuniculiplasma divulgatum</name>
    <dbReference type="NCBI Taxonomy" id="1673428"/>
    <lineage>
        <taxon>Archaea</taxon>
        <taxon>Methanobacteriati</taxon>
        <taxon>Thermoplasmatota</taxon>
        <taxon>Thermoplasmata</taxon>
        <taxon>Thermoplasmatales</taxon>
        <taxon>Cuniculiplasmataceae</taxon>
        <taxon>Cuniculiplasma</taxon>
    </lineage>
</organism>
<dbReference type="SUPFAM" id="SSF55729">
    <property type="entry name" value="Acyl-CoA N-acyltransferases (Nat)"/>
    <property type="match status" value="1"/>
</dbReference>
<dbReference type="InterPro" id="IPR000182">
    <property type="entry name" value="GNAT_dom"/>
</dbReference>
<name>A0A1N5UCE8_9ARCH</name>
<dbReference type="PROSITE" id="PS51186">
    <property type="entry name" value="GNAT"/>
    <property type="match status" value="1"/>
</dbReference>
<dbReference type="Pfam" id="PF00583">
    <property type="entry name" value="Acetyltransf_1"/>
    <property type="match status" value="1"/>
</dbReference>
<sequence>MEKIRRLESSESINDIIKISEINNSTFDHFIPLFVRQALASSGEVFVSEEGGSLRGLYIYDPIEETGTCFTNSTSTAKNFYSLGLGAEFFSEIKFKEGAKIEKINYLNISSYENSLSIKNPVEILNSSKIYDIIKFLKKAYHKVNEKWVAVAMETGEKCFCCKVDNHIVGMGWISPFMNLARLHSLYVEPEYRYISIGKDLLISRLYYAAHSGINKVISEIPEQSIYSQRIATGQGFRNDGFIYNYLRTESDNNRA</sequence>
<dbReference type="AlphaFoldDB" id="A0A1N5UCE8"/>
<dbReference type="Gene3D" id="3.40.630.30">
    <property type="match status" value="1"/>
</dbReference>
<evidence type="ECO:0000313" key="2">
    <source>
        <dbReference type="EMBL" id="SIM57818.1"/>
    </source>
</evidence>
<reference evidence="2 3" key="1">
    <citation type="submission" date="2016-04" db="EMBL/GenBank/DDBJ databases">
        <authorList>
            <person name="Evans L.H."/>
            <person name="Alamgir A."/>
            <person name="Owens N."/>
            <person name="Weber N.D."/>
            <person name="Virtaneva K."/>
            <person name="Barbian K."/>
            <person name="Babar A."/>
            <person name="Rosenke K."/>
        </authorList>
    </citation>
    <scope>NUCLEOTIDE SEQUENCE [LARGE SCALE GENOMIC DNA]</scope>
    <source>
        <strain evidence="3">S5(T) (JCM 30642 \VKM B-2941)</strain>
    </source>
</reference>
<keyword evidence="2" id="KW-0808">Transferase</keyword>